<dbReference type="AlphaFoldDB" id="A0A1F7WCS9"/>
<evidence type="ECO:0000259" key="2">
    <source>
        <dbReference type="SMART" id="SM00909"/>
    </source>
</evidence>
<protein>
    <recommendedName>
        <fullName evidence="2">GerMN domain-containing protein</fullName>
    </recommendedName>
</protein>
<feature type="region of interest" description="Disordered" evidence="1">
    <location>
        <begin position="37"/>
        <end position="57"/>
    </location>
</feature>
<reference evidence="3 4" key="1">
    <citation type="journal article" date="2016" name="Nat. Commun.">
        <title>Thousands of microbial genomes shed light on interconnected biogeochemical processes in an aquifer system.</title>
        <authorList>
            <person name="Anantharaman K."/>
            <person name="Brown C.T."/>
            <person name="Hug L.A."/>
            <person name="Sharon I."/>
            <person name="Castelle C.J."/>
            <person name="Probst A.J."/>
            <person name="Thomas B.C."/>
            <person name="Singh A."/>
            <person name="Wilkins M.J."/>
            <person name="Karaoz U."/>
            <person name="Brodie E.L."/>
            <person name="Williams K.H."/>
            <person name="Hubbard S.S."/>
            <person name="Banfield J.F."/>
        </authorList>
    </citation>
    <scope>NUCLEOTIDE SEQUENCE [LARGE SCALE GENOMIC DNA]</scope>
</reference>
<dbReference type="InterPro" id="IPR019606">
    <property type="entry name" value="GerMN"/>
</dbReference>
<evidence type="ECO:0000256" key="1">
    <source>
        <dbReference type="SAM" id="MobiDB-lite"/>
    </source>
</evidence>
<dbReference type="EMBL" id="MGFG01000028">
    <property type="protein sequence ID" value="OGM00631.1"/>
    <property type="molecule type" value="Genomic_DNA"/>
</dbReference>
<dbReference type="Pfam" id="PF10646">
    <property type="entry name" value="Germane"/>
    <property type="match status" value="1"/>
</dbReference>
<dbReference type="SMART" id="SM00909">
    <property type="entry name" value="Germane"/>
    <property type="match status" value="1"/>
</dbReference>
<accession>A0A1F7WCS9</accession>
<dbReference type="Proteomes" id="UP000176988">
    <property type="component" value="Unassembled WGS sequence"/>
</dbReference>
<organism evidence="3 4">
    <name type="scientific">Candidatus Uhrbacteria bacterium RIFOXYC2_FULL_47_19</name>
    <dbReference type="NCBI Taxonomy" id="1802424"/>
    <lineage>
        <taxon>Bacteria</taxon>
        <taxon>Candidatus Uhriibacteriota</taxon>
    </lineage>
</organism>
<gene>
    <name evidence="3" type="ORF">A2480_00670</name>
</gene>
<evidence type="ECO:0000313" key="4">
    <source>
        <dbReference type="Proteomes" id="UP000176988"/>
    </source>
</evidence>
<dbReference type="STRING" id="1802424.A2480_00670"/>
<name>A0A1F7WCS9_9BACT</name>
<evidence type="ECO:0000313" key="3">
    <source>
        <dbReference type="EMBL" id="OGM00631.1"/>
    </source>
</evidence>
<sequence>MGTQEIMKKLIFIIILVVVAVLGFRFGRSSLSPIPLQQEDTRTVNTSYPLPPPPPESEPYVPGTPINAEAGLPILLETPVDGVVVSPPFEVSGRALVDQGQVTIAIIGADNKEVFSRRLSVAAPAGEEYGRFALMIGDLGQVGDLILRVSLSGSDDPEAVQTRRISFAQPDTVEVQLYFSNQQLDPWVDCNKVFSVKRTVSSRSNIFRATLEALLAGPTEDEATYGYVSSLPANVKIKSVGADAAGIVTADFDRNLDRGVGGSCRVGAIRAQIEATLKQFPEVKSVIISVEGEKEDVLQP</sequence>
<comment type="caution">
    <text evidence="3">The sequence shown here is derived from an EMBL/GenBank/DDBJ whole genome shotgun (WGS) entry which is preliminary data.</text>
</comment>
<feature type="domain" description="GerMN" evidence="2">
    <location>
        <begin position="207"/>
        <end position="299"/>
    </location>
</feature>
<proteinExistence type="predicted"/>